<dbReference type="Pfam" id="PF03732">
    <property type="entry name" value="Retrotrans_gag"/>
    <property type="match status" value="1"/>
</dbReference>
<reference evidence="2" key="2">
    <citation type="submission" date="2022-01" db="EMBL/GenBank/DDBJ databases">
        <authorList>
            <person name="Yamashiro T."/>
            <person name="Shiraishi A."/>
            <person name="Satake H."/>
            <person name="Nakayama K."/>
        </authorList>
    </citation>
    <scope>NUCLEOTIDE SEQUENCE</scope>
</reference>
<comment type="caution">
    <text evidence="2">The sequence shown here is derived from an EMBL/GenBank/DDBJ whole genome shotgun (WGS) entry which is preliminary data.</text>
</comment>
<evidence type="ECO:0000259" key="1">
    <source>
        <dbReference type="Pfam" id="PF03732"/>
    </source>
</evidence>
<name>A0ABQ5I5K4_9ASTR</name>
<proteinExistence type="predicted"/>
<accession>A0ABQ5I5K4</accession>
<dbReference type="EMBL" id="BQNB010020318">
    <property type="protein sequence ID" value="GJT94673.1"/>
    <property type="molecule type" value="Genomic_DNA"/>
</dbReference>
<sequence>MKILSVLLEITPDLATRASETPLSSPMGTMWCLYDPTPSGWCKMDALSMDFASNWLERLPAGSISTWEDLTTRFLAQFFPPGRTAKLLNDILMFQQHQEEARHPIIKNINAISLVKIEKEKNTENNEVVDKNVVGLSKLNAIKPNSVVDIKKEVVDGTNDEQVKNVKEEPEEELVEMPRSQPVGYYLKHEINEKLIEGLVGNQRYNDSLLATRSGGLKWTEALVDQGSDVNVMPMSTYNRLTSKKPIVTDIRLSLANIKEDKKKAFILGTPILTTAKAEIKFDKGIITLKSGKNKVNCHKIPEFLCKIEEETKDGIDPVTPTSTVNKLILEWEERINSTKREIEFNQWRSKVFNDERS</sequence>
<protein>
    <submittedName>
        <fullName evidence="2">Zinc finger, CCHC-type containing protein</fullName>
    </submittedName>
</protein>
<reference evidence="2" key="1">
    <citation type="journal article" date="2022" name="Int. J. Mol. Sci.">
        <title>Draft Genome of Tanacetum Coccineum: Genomic Comparison of Closely Related Tanacetum-Family Plants.</title>
        <authorList>
            <person name="Yamashiro T."/>
            <person name="Shiraishi A."/>
            <person name="Nakayama K."/>
            <person name="Satake H."/>
        </authorList>
    </citation>
    <scope>NUCLEOTIDE SEQUENCE</scope>
</reference>
<dbReference type="InterPro" id="IPR005162">
    <property type="entry name" value="Retrotrans_gag_dom"/>
</dbReference>
<gene>
    <name evidence="2" type="ORF">Tco_1090191</name>
</gene>
<keyword evidence="3" id="KW-1185">Reference proteome</keyword>
<organism evidence="2 3">
    <name type="scientific">Tanacetum coccineum</name>
    <dbReference type="NCBI Taxonomy" id="301880"/>
    <lineage>
        <taxon>Eukaryota</taxon>
        <taxon>Viridiplantae</taxon>
        <taxon>Streptophyta</taxon>
        <taxon>Embryophyta</taxon>
        <taxon>Tracheophyta</taxon>
        <taxon>Spermatophyta</taxon>
        <taxon>Magnoliopsida</taxon>
        <taxon>eudicotyledons</taxon>
        <taxon>Gunneridae</taxon>
        <taxon>Pentapetalae</taxon>
        <taxon>asterids</taxon>
        <taxon>campanulids</taxon>
        <taxon>Asterales</taxon>
        <taxon>Asteraceae</taxon>
        <taxon>Asteroideae</taxon>
        <taxon>Anthemideae</taxon>
        <taxon>Anthemidinae</taxon>
        <taxon>Tanacetum</taxon>
    </lineage>
</organism>
<evidence type="ECO:0000313" key="3">
    <source>
        <dbReference type="Proteomes" id="UP001151760"/>
    </source>
</evidence>
<feature type="domain" description="Retrotransposon gag" evidence="1">
    <location>
        <begin position="50"/>
        <end position="100"/>
    </location>
</feature>
<evidence type="ECO:0000313" key="2">
    <source>
        <dbReference type="EMBL" id="GJT94673.1"/>
    </source>
</evidence>
<dbReference type="Proteomes" id="UP001151760">
    <property type="component" value="Unassembled WGS sequence"/>
</dbReference>